<keyword evidence="3" id="KW-0687">Ribonucleoprotein</keyword>
<dbReference type="OrthoDB" id="504467at2759"/>
<evidence type="ECO:0000256" key="1">
    <source>
        <dbReference type="ARBA" id="ARBA00009269"/>
    </source>
</evidence>
<reference evidence="4" key="1">
    <citation type="submission" date="2020-10" db="EMBL/GenBank/DDBJ databases">
        <title>Unveiling of a novel bifunctional photoreceptor, Dualchrome1, isolated from a cosmopolitan green alga.</title>
        <authorList>
            <person name="Suzuki S."/>
            <person name="Kawachi M."/>
        </authorList>
    </citation>
    <scope>NUCLEOTIDE SEQUENCE</scope>
    <source>
        <strain evidence="4">NIES 2893</strain>
    </source>
</reference>
<evidence type="ECO:0000256" key="2">
    <source>
        <dbReference type="ARBA" id="ARBA00022980"/>
    </source>
</evidence>
<dbReference type="EMBL" id="BNJQ01000001">
    <property type="protein sequence ID" value="GHP01405.1"/>
    <property type="molecule type" value="Genomic_DNA"/>
</dbReference>
<dbReference type="GO" id="GO:0005840">
    <property type="term" value="C:ribosome"/>
    <property type="evidence" value="ECO:0007669"/>
    <property type="project" value="UniProtKB-KW"/>
</dbReference>
<dbReference type="InterPro" id="IPR009000">
    <property type="entry name" value="Transl_B-barrel_sf"/>
</dbReference>
<keyword evidence="2 4" id="KW-0689">Ribosomal protein</keyword>
<keyword evidence="5" id="KW-1185">Reference proteome</keyword>
<comment type="similarity">
    <text evidence="1">Belongs to the eukaryotic ribosomal protein eL33 family.</text>
</comment>
<comment type="caution">
    <text evidence="4">The sequence shown here is derived from an EMBL/GenBank/DDBJ whole genome shotgun (WGS) entry which is preliminary data.</text>
</comment>
<proteinExistence type="inferred from homology"/>
<dbReference type="SUPFAM" id="SSF50447">
    <property type="entry name" value="Translation proteins"/>
    <property type="match status" value="1"/>
</dbReference>
<evidence type="ECO:0000313" key="5">
    <source>
        <dbReference type="Proteomes" id="UP000660262"/>
    </source>
</evidence>
<protein>
    <submittedName>
        <fullName evidence="4">60S ribosomal protein L35A</fullName>
    </submittedName>
</protein>
<name>A0A830H2Q0_9CHLO</name>
<dbReference type="Proteomes" id="UP000660262">
    <property type="component" value="Unassembled WGS sequence"/>
</dbReference>
<dbReference type="FunFam" id="2.40.10.190:FF:000001">
    <property type="entry name" value="60S ribosomal protein L35a"/>
    <property type="match status" value="1"/>
</dbReference>
<dbReference type="PANTHER" id="PTHR10902">
    <property type="entry name" value="60S RIBOSOMAL PROTEIN L35A"/>
    <property type="match status" value="1"/>
</dbReference>
<evidence type="ECO:0000313" key="4">
    <source>
        <dbReference type="EMBL" id="GHP01405.1"/>
    </source>
</evidence>
<dbReference type="AlphaFoldDB" id="A0A830H2Q0"/>
<accession>A0A830H2Q0</accession>
<dbReference type="InterPro" id="IPR038661">
    <property type="entry name" value="Ribosomal_eL33_sf"/>
</dbReference>
<dbReference type="Pfam" id="PF01247">
    <property type="entry name" value="Ribosomal_L35Ae"/>
    <property type="match status" value="1"/>
</dbReference>
<gene>
    <name evidence="4" type="ORF">PPROV_000016100</name>
</gene>
<dbReference type="InterPro" id="IPR001780">
    <property type="entry name" value="Ribosomal_eL33"/>
</dbReference>
<organism evidence="4 5">
    <name type="scientific">Pycnococcus provasolii</name>
    <dbReference type="NCBI Taxonomy" id="41880"/>
    <lineage>
        <taxon>Eukaryota</taxon>
        <taxon>Viridiplantae</taxon>
        <taxon>Chlorophyta</taxon>
        <taxon>Pseudoscourfieldiophyceae</taxon>
        <taxon>Pseudoscourfieldiales</taxon>
        <taxon>Pycnococcaceae</taxon>
        <taxon>Pycnococcus</taxon>
    </lineage>
</organism>
<sequence>MVKTEAVRLYAKGVMMGYRRSKVKQYTHTSLLQIEGVTSKQDSEFYLGKKVAYVYKAKTKKRGSMFRCMWGKVTQPHGQSGVVRAKFLKNLPPKAIGARVRVMMYPSRI</sequence>
<dbReference type="GO" id="GO:0006412">
    <property type="term" value="P:translation"/>
    <property type="evidence" value="ECO:0007669"/>
    <property type="project" value="InterPro"/>
</dbReference>
<evidence type="ECO:0000256" key="3">
    <source>
        <dbReference type="ARBA" id="ARBA00023274"/>
    </source>
</evidence>
<dbReference type="GO" id="GO:1990904">
    <property type="term" value="C:ribonucleoprotein complex"/>
    <property type="evidence" value="ECO:0007669"/>
    <property type="project" value="UniProtKB-KW"/>
</dbReference>
<dbReference type="GO" id="GO:0003735">
    <property type="term" value="F:structural constituent of ribosome"/>
    <property type="evidence" value="ECO:0007669"/>
    <property type="project" value="InterPro"/>
</dbReference>
<dbReference type="HAMAP" id="MF_00573">
    <property type="entry name" value="Ribosomal_eL33"/>
    <property type="match status" value="1"/>
</dbReference>
<dbReference type="Gene3D" id="2.40.10.190">
    <property type="entry name" value="translation elongation factor selb, chain A, domain 4"/>
    <property type="match status" value="1"/>
</dbReference>